<dbReference type="EMBL" id="JAWDGP010001891">
    <property type="protein sequence ID" value="KAK3787183.1"/>
    <property type="molecule type" value="Genomic_DNA"/>
</dbReference>
<gene>
    <name evidence="1" type="ORF">RRG08_009393</name>
</gene>
<dbReference type="Proteomes" id="UP001283361">
    <property type="component" value="Unassembled WGS sequence"/>
</dbReference>
<accession>A0AAE1DZD8</accession>
<organism evidence="1 2">
    <name type="scientific">Elysia crispata</name>
    <name type="common">lettuce slug</name>
    <dbReference type="NCBI Taxonomy" id="231223"/>
    <lineage>
        <taxon>Eukaryota</taxon>
        <taxon>Metazoa</taxon>
        <taxon>Spiralia</taxon>
        <taxon>Lophotrochozoa</taxon>
        <taxon>Mollusca</taxon>
        <taxon>Gastropoda</taxon>
        <taxon>Heterobranchia</taxon>
        <taxon>Euthyneura</taxon>
        <taxon>Panpulmonata</taxon>
        <taxon>Sacoglossa</taxon>
        <taxon>Placobranchoidea</taxon>
        <taxon>Plakobranchidae</taxon>
        <taxon>Elysia</taxon>
    </lineage>
</organism>
<sequence length="91" mass="10694">MNQDIARVRIQNQSKFKHYFESSAWCSYLDDEDCHPDSDQDRFVAVDLVFDRIQAALEIQADREGLHTMEDSYGRSSGDKVILRPCFENRY</sequence>
<reference evidence="1" key="1">
    <citation type="journal article" date="2023" name="G3 (Bethesda)">
        <title>A reference genome for the long-term kleptoplast-retaining sea slug Elysia crispata morphotype clarki.</title>
        <authorList>
            <person name="Eastman K.E."/>
            <person name="Pendleton A.L."/>
            <person name="Shaikh M.A."/>
            <person name="Suttiyut T."/>
            <person name="Ogas R."/>
            <person name="Tomko P."/>
            <person name="Gavelis G."/>
            <person name="Widhalm J.R."/>
            <person name="Wisecaver J.H."/>
        </authorList>
    </citation>
    <scope>NUCLEOTIDE SEQUENCE</scope>
    <source>
        <strain evidence="1">ECLA1</strain>
    </source>
</reference>
<evidence type="ECO:0000313" key="1">
    <source>
        <dbReference type="EMBL" id="KAK3787183.1"/>
    </source>
</evidence>
<keyword evidence="2" id="KW-1185">Reference proteome</keyword>
<name>A0AAE1DZD8_9GAST</name>
<dbReference type="AlphaFoldDB" id="A0AAE1DZD8"/>
<proteinExistence type="predicted"/>
<evidence type="ECO:0000313" key="2">
    <source>
        <dbReference type="Proteomes" id="UP001283361"/>
    </source>
</evidence>
<comment type="caution">
    <text evidence="1">The sequence shown here is derived from an EMBL/GenBank/DDBJ whole genome shotgun (WGS) entry which is preliminary data.</text>
</comment>
<protein>
    <submittedName>
        <fullName evidence="1">Uncharacterized protein</fullName>
    </submittedName>
</protein>